<evidence type="ECO:0000259" key="15">
    <source>
        <dbReference type="PROSITE" id="PS51195"/>
    </source>
</evidence>
<dbReference type="GO" id="GO:0009266">
    <property type="term" value="P:response to temperature stimulus"/>
    <property type="evidence" value="ECO:0007669"/>
    <property type="project" value="UniProtKB-ARBA"/>
</dbReference>
<dbReference type="PROSITE" id="PS51194">
    <property type="entry name" value="HELICASE_CTER"/>
    <property type="match status" value="1"/>
</dbReference>
<dbReference type="EC" id="3.6.4.13" evidence="1"/>
<dbReference type="FunFam" id="3.40.50.300:FF:000108">
    <property type="entry name" value="ATP-dependent RNA helicase RhlE"/>
    <property type="match status" value="1"/>
</dbReference>
<evidence type="ECO:0000256" key="5">
    <source>
        <dbReference type="ARBA" id="ARBA00022806"/>
    </source>
</evidence>
<dbReference type="PANTHER" id="PTHR47959">
    <property type="entry name" value="ATP-DEPENDENT RNA HELICASE RHLE-RELATED"/>
    <property type="match status" value="1"/>
</dbReference>
<reference evidence="16 17" key="1">
    <citation type="submission" date="2018-01" db="EMBL/GenBank/DDBJ databases">
        <title>Saezia sanguinis gen. nov., sp. nov., in the order Burkholderiales isolated from human blood.</title>
        <authorList>
            <person name="Medina-Pascual M.J."/>
            <person name="Valdezate S."/>
            <person name="Monzon S."/>
            <person name="Cuesta I."/>
            <person name="Carrasco G."/>
            <person name="Villalon P."/>
            <person name="Saez-Nieto J.A."/>
        </authorList>
    </citation>
    <scope>NUCLEOTIDE SEQUENCE [LARGE SCALE GENOMIC DNA]</scope>
    <source>
        <strain evidence="16 17">CNM695-12</strain>
    </source>
</reference>
<dbReference type="PANTHER" id="PTHR47959:SF13">
    <property type="entry name" value="ATP-DEPENDENT RNA HELICASE RHLE"/>
    <property type="match status" value="1"/>
</dbReference>
<gene>
    <name evidence="16" type="primary">rhlE_2</name>
    <name evidence="16" type="ORF">CUZ56_02274</name>
</gene>
<dbReference type="InterPro" id="IPR014001">
    <property type="entry name" value="Helicase_ATP-bd"/>
</dbReference>
<keyword evidence="5 11" id="KW-0347">Helicase</keyword>
<evidence type="ECO:0000313" key="16">
    <source>
        <dbReference type="EMBL" id="RUS66195.1"/>
    </source>
</evidence>
<name>A0A433SBT6_9BURK</name>
<protein>
    <recommendedName>
        <fullName evidence="9">DEAD-box ATP-dependent RNA helicase RhpA</fullName>
        <ecNumber evidence="1">3.6.4.13</ecNumber>
    </recommendedName>
</protein>
<dbReference type="GO" id="GO:0005829">
    <property type="term" value="C:cytosol"/>
    <property type="evidence" value="ECO:0007669"/>
    <property type="project" value="TreeGrafter"/>
</dbReference>
<keyword evidence="2" id="KW-0963">Cytoplasm</keyword>
<dbReference type="PROSITE" id="PS00039">
    <property type="entry name" value="DEAD_ATP_HELICASE"/>
    <property type="match status" value="1"/>
</dbReference>
<evidence type="ECO:0000256" key="11">
    <source>
        <dbReference type="RuleBase" id="RU000492"/>
    </source>
</evidence>
<dbReference type="AlphaFoldDB" id="A0A433SBT6"/>
<accession>A0A433SBT6</accession>
<keyword evidence="6 11" id="KW-0067">ATP-binding</keyword>
<evidence type="ECO:0000256" key="6">
    <source>
        <dbReference type="ARBA" id="ARBA00022840"/>
    </source>
</evidence>
<dbReference type="SMART" id="SM00487">
    <property type="entry name" value="DEXDc"/>
    <property type="match status" value="1"/>
</dbReference>
<evidence type="ECO:0000256" key="10">
    <source>
        <dbReference type="PROSITE-ProRule" id="PRU00552"/>
    </source>
</evidence>
<dbReference type="InterPro" id="IPR050079">
    <property type="entry name" value="DEAD_box_RNA_helicase"/>
</dbReference>
<proteinExistence type="inferred from homology"/>
<evidence type="ECO:0000256" key="1">
    <source>
        <dbReference type="ARBA" id="ARBA00012552"/>
    </source>
</evidence>
<evidence type="ECO:0000256" key="4">
    <source>
        <dbReference type="ARBA" id="ARBA00022801"/>
    </source>
</evidence>
<evidence type="ECO:0000256" key="7">
    <source>
        <dbReference type="ARBA" id="ARBA00038437"/>
    </source>
</evidence>
<comment type="similarity">
    <text evidence="7 11">Belongs to the DEAD box helicase family.</text>
</comment>
<dbReference type="Pfam" id="PF00271">
    <property type="entry name" value="Helicase_C"/>
    <property type="match status" value="1"/>
</dbReference>
<feature type="domain" description="DEAD-box RNA helicase Q" evidence="15">
    <location>
        <begin position="1"/>
        <end position="29"/>
    </location>
</feature>
<keyword evidence="3 11" id="KW-0547">Nucleotide-binding</keyword>
<dbReference type="GO" id="GO:0003724">
    <property type="term" value="F:RNA helicase activity"/>
    <property type="evidence" value="ECO:0007669"/>
    <property type="project" value="UniProtKB-EC"/>
</dbReference>
<evidence type="ECO:0000259" key="14">
    <source>
        <dbReference type="PROSITE" id="PS51194"/>
    </source>
</evidence>
<feature type="short sequence motif" description="Q motif" evidence="10">
    <location>
        <begin position="1"/>
        <end position="29"/>
    </location>
</feature>
<comment type="caution">
    <text evidence="16">The sequence shown here is derived from an EMBL/GenBank/DDBJ whole genome shotgun (WGS) entry which is preliminary data.</text>
</comment>
<evidence type="ECO:0000256" key="8">
    <source>
        <dbReference type="ARBA" id="ARBA00047984"/>
    </source>
</evidence>
<dbReference type="InterPro" id="IPR011545">
    <property type="entry name" value="DEAD/DEAH_box_helicase_dom"/>
</dbReference>
<evidence type="ECO:0000256" key="3">
    <source>
        <dbReference type="ARBA" id="ARBA00022741"/>
    </source>
</evidence>
<dbReference type="SMART" id="SM00490">
    <property type="entry name" value="HELICc"/>
    <property type="match status" value="1"/>
</dbReference>
<dbReference type="CDD" id="cd18787">
    <property type="entry name" value="SF2_C_DEAD"/>
    <property type="match status" value="1"/>
</dbReference>
<dbReference type="PROSITE" id="PS51192">
    <property type="entry name" value="HELICASE_ATP_BIND_1"/>
    <property type="match status" value="1"/>
</dbReference>
<dbReference type="RefSeq" id="WP_126980448.1">
    <property type="nucleotide sequence ID" value="NZ_PQSP01000006.1"/>
</dbReference>
<evidence type="ECO:0000256" key="2">
    <source>
        <dbReference type="ARBA" id="ARBA00022490"/>
    </source>
</evidence>
<dbReference type="GO" id="GO:0005524">
    <property type="term" value="F:ATP binding"/>
    <property type="evidence" value="ECO:0007669"/>
    <property type="project" value="UniProtKB-KW"/>
</dbReference>
<evidence type="ECO:0000256" key="9">
    <source>
        <dbReference type="ARBA" id="ARBA00074363"/>
    </source>
</evidence>
<dbReference type="PROSITE" id="PS51195">
    <property type="entry name" value="Q_MOTIF"/>
    <property type="match status" value="1"/>
</dbReference>
<dbReference type="InterPro" id="IPR044742">
    <property type="entry name" value="DEAD/DEAH_RhlB"/>
</dbReference>
<dbReference type="Proteomes" id="UP000286947">
    <property type="component" value="Unassembled WGS sequence"/>
</dbReference>
<dbReference type="EMBL" id="PQSP01000006">
    <property type="protein sequence ID" value="RUS66195.1"/>
    <property type="molecule type" value="Genomic_DNA"/>
</dbReference>
<dbReference type="Pfam" id="PF00270">
    <property type="entry name" value="DEAD"/>
    <property type="match status" value="1"/>
</dbReference>
<dbReference type="GO" id="GO:0003676">
    <property type="term" value="F:nucleic acid binding"/>
    <property type="evidence" value="ECO:0007669"/>
    <property type="project" value="InterPro"/>
</dbReference>
<dbReference type="InterPro" id="IPR000629">
    <property type="entry name" value="RNA-helicase_DEAD-box_CS"/>
</dbReference>
<dbReference type="InterPro" id="IPR001650">
    <property type="entry name" value="Helicase_C-like"/>
</dbReference>
<evidence type="ECO:0000259" key="13">
    <source>
        <dbReference type="PROSITE" id="PS51192"/>
    </source>
</evidence>
<organism evidence="16 17">
    <name type="scientific">Saezia sanguinis</name>
    <dbReference type="NCBI Taxonomy" id="1965230"/>
    <lineage>
        <taxon>Bacteria</taxon>
        <taxon>Pseudomonadati</taxon>
        <taxon>Pseudomonadota</taxon>
        <taxon>Betaproteobacteria</taxon>
        <taxon>Burkholderiales</taxon>
        <taxon>Saeziaceae</taxon>
        <taxon>Saezia</taxon>
    </lineage>
</organism>
<evidence type="ECO:0000313" key="17">
    <source>
        <dbReference type="Proteomes" id="UP000286947"/>
    </source>
</evidence>
<feature type="compositionally biased region" description="Low complexity" evidence="12">
    <location>
        <begin position="542"/>
        <end position="568"/>
    </location>
</feature>
<dbReference type="GO" id="GO:0016887">
    <property type="term" value="F:ATP hydrolysis activity"/>
    <property type="evidence" value="ECO:0007669"/>
    <property type="project" value="RHEA"/>
</dbReference>
<dbReference type="Gene3D" id="3.40.50.300">
    <property type="entry name" value="P-loop containing nucleotide triphosphate hydrolases"/>
    <property type="match status" value="2"/>
</dbReference>
<keyword evidence="4 11" id="KW-0378">Hydrolase</keyword>
<feature type="domain" description="Helicase C-terminal" evidence="14">
    <location>
        <begin position="234"/>
        <end position="381"/>
    </location>
</feature>
<dbReference type="OrthoDB" id="8520957at2"/>
<keyword evidence="17" id="KW-1185">Reference proteome</keyword>
<feature type="region of interest" description="Disordered" evidence="12">
    <location>
        <begin position="408"/>
        <end position="568"/>
    </location>
</feature>
<dbReference type="SUPFAM" id="SSF52540">
    <property type="entry name" value="P-loop containing nucleoside triphosphate hydrolases"/>
    <property type="match status" value="1"/>
</dbReference>
<feature type="domain" description="Helicase ATP-binding" evidence="13">
    <location>
        <begin position="32"/>
        <end position="210"/>
    </location>
</feature>
<dbReference type="GO" id="GO:0042255">
    <property type="term" value="P:ribosome assembly"/>
    <property type="evidence" value="ECO:0007669"/>
    <property type="project" value="UniProtKB-ARBA"/>
</dbReference>
<dbReference type="InterPro" id="IPR014014">
    <property type="entry name" value="RNA_helicase_DEAD_Q_motif"/>
</dbReference>
<sequence length="568" mass="61199">MKFEDLQLAPALLKAVQDLGFDAPTPIQQEAIPVVLSGVDLMAGAQTGTGKTGGFALPILHRLAQEHPAKNKKGRIIPRALILAPTRELAAQIEESFRQFGKYLKLSTMVMFGGVSMNPQIQRLQRGVDIIIATPGRLLDLHQQGFVDLSQASTLVLDEADRMLDMGFIIDIRKILAQLPKERQNLLFSATFSEEIRELAGQLLHEPHTIQVTPRNTTVERIEQIAHPVARSRKLELLIKLIQDNQWYQVLIFTRTKFGANKVSDALEKNGIKSVALHGNKSQAARTAALKGFKNGQIQAMVATDIAARGIDIDQLACVVNYELPNVSEDYVHRIGRTGRAGADGVAISLVTVDEAGFMQQIETLIKRPVEQIVIDGFQPDPLETAQPIVMGRQVLWGGIGRAPSRQSTASFVKAARQQINQPRSGAGTRAGRTGGGQARDSQRKDGKGSRGGRSTGASDGYNDRRPETRFAGPRQQSALTGGTAGESGRGERRTGERAAGAGRNSRESADGYYSGKPGGNRTGAAAKRPGSKSGFSTTPNRSAPRRSSSESRSGSARSGRGRPSAAN</sequence>
<dbReference type="FunFam" id="3.40.50.300:FF:000468">
    <property type="entry name" value="ATP-dependent RNA helicase RhlE"/>
    <property type="match status" value="1"/>
</dbReference>
<evidence type="ECO:0000256" key="12">
    <source>
        <dbReference type="SAM" id="MobiDB-lite"/>
    </source>
</evidence>
<dbReference type="CDD" id="cd00268">
    <property type="entry name" value="DEADc"/>
    <property type="match status" value="1"/>
</dbReference>
<comment type="catalytic activity">
    <reaction evidence="8">
        <text>ATP + H2O = ADP + phosphate + H(+)</text>
        <dbReference type="Rhea" id="RHEA:13065"/>
        <dbReference type="ChEBI" id="CHEBI:15377"/>
        <dbReference type="ChEBI" id="CHEBI:15378"/>
        <dbReference type="ChEBI" id="CHEBI:30616"/>
        <dbReference type="ChEBI" id="CHEBI:43474"/>
        <dbReference type="ChEBI" id="CHEBI:456216"/>
        <dbReference type="EC" id="3.6.4.13"/>
    </reaction>
</comment>
<dbReference type="InterPro" id="IPR027417">
    <property type="entry name" value="P-loop_NTPase"/>
</dbReference>